<evidence type="ECO:0000313" key="2">
    <source>
        <dbReference type="Proteomes" id="UP000784294"/>
    </source>
</evidence>
<dbReference type="AlphaFoldDB" id="A0A448WI89"/>
<comment type="caution">
    <text evidence="1">The sequence shown here is derived from an EMBL/GenBank/DDBJ whole genome shotgun (WGS) entry which is preliminary data.</text>
</comment>
<reference evidence="1" key="1">
    <citation type="submission" date="2018-11" db="EMBL/GenBank/DDBJ databases">
        <authorList>
            <consortium name="Pathogen Informatics"/>
        </authorList>
    </citation>
    <scope>NUCLEOTIDE SEQUENCE</scope>
</reference>
<sequence length="156" mass="18024">MPTESVRTTGRRTTSALVLGASGREVPHTRVSRILMPTPELVSYPLTKWAPRPRPERISHSAEHAIVFFTGRRRIASQSHSRPPLVHSTFYTRPVLQSRPRLDLEPTGRRRESLSRLKPWHNPGCSSCKWFCEEDEQLRRVEPMPDLNRLPDNQQL</sequence>
<protein>
    <submittedName>
        <fullName evidence="1">Uncharacterized protein</fullName>
    </submittedName>
</protein>
<name>A0A448WI89_9PLAT</name>
<dbReference type="Proteomes" id="UP000784294">
    <property type="component" value="Unassembled WGS sequence"/>
</dbReference>
<organism evidence="1 2">
    <name type="scientific">Protopolystoma xenopodis</name>
    <dbReference type="NCBI Taxonomy" id="117903"/>
    <lineage>
        <taxon>Eukaryota</taxon>
        <taxon>Metazoa</taxon>
        <taxon>Spiralia</taxon>
        <taxon>Lophotrochozoa</taxon>
        <taxon>Platyhelminthes</taxon>
        <taxon>Monogenea</taxon>
        <taxon>Polyopisthocotylea</taxon>
        <taxon>Polystomatidea</taxon>
        <taxon>Polystomatidae</taxon>
        <taxon>Protopolystoma</taxon>
    </lineage>
</organism>
<proteinExistence type="predicted"/>
<keyword evidence="2" id="KW-1185">Reference proteome</keyword>
<dbReference type="EMBL" id="CAAALY010014768">
    <property type="protein sequence ID" value="VEL12441.1"/>
    <property type="molecule type" value="Genomic_DNA"/>
</dbReference>
<evidence type="ECO:0000313" key="1">
    <source>
        <dbReference type="EMBL" id="VEL12441.1"/>
    </source>
</evidence>
<gene>
    <name evidence="1" type="ORF">PXEA_LOCUS5881</name>
</gene>
<accession>A0A448WI89</accession>